<dbReference type="EMBL" id="JBJXBP010000006">
    <property type="protein sequence ID" value="KAL3825302.1"/>
    <property type="molecule type" value="Genomic_DNA"/>
</dbReference>
<evidence type="ECO:0000313" key="9">
    <source>
        <dbReference type="Proteomes" id="UP001634393"/>
    </source>
</evidence>
<dbReference type="GO" id="GO:0005576">
    <property type="term" value="C:extracellular region"/>
    <property type="evidence" value="ECO:0007669"/>
    <property type="project" value="UniProtKB-SubCell"/>
</dbReference>
<comment type="caution">
    <text evidence="8">The sequence shown here is derived from an EMBL/GenBank/DDBJ whole genome shotgun (WGS) entry which is preliminary data.</text>
</comment>
<evidence type="ECO:0000256" key="2">
    <source>
        <dbReference type="ARBA" id="ARBA00008127"/>
    </source>
</evidence>
<evidence type="ECO:0000256" key="4">
    <source>
        <dbReference type="ARBA" id="ARBA00022525"/>
    </source>
</evidence>
<dbReference type="PANTHER" id="PTHR33109:SF74">
    <property type="entry name" value="EPIDERMAL PATTERNING FACTOR-LIKE PROTEIN"/>
    <property type="match status" value="1"/>
</dbReference>
<dbReference type="InterPro" id="IPR039455">
    <property type="entry name" value="EPFL"/>
</dbReference>
<evidence type="ECO:0000256" key="1">
    <source>
        <dbReference type="ARBA" id="ARBA00004613"/>
    </source>
</evidence>
<dbReference type="Proteomes" id="UP001634393">
    <property type="component" value="Unassembled WGS sequence"/>
</dbReference>
<dbReference type="GO" id="GO:0010052">
    <property type="term" value="P:guard cell differentiation"/>
    <property type="evidence" value="ECO:0007669"/>
    <property type="project" value="UniProtKB-UniRule"/>
</dbReference>
<keyword evidence="4 7" id="KW-0964">Secreted</keyword>
<dbReference type="PANTHER" id="PTHR33109">
    <property type="entry name" value="EPIDERMAL PATTERNING FACTOR-LIKE PROTEIN 4"/>
    <property type="match status" value="1"/>
</dbReference>
<protein>
    <recommendedName>
        <fullName evidence="7">Epidermal patterning factor-like protein</fullName>
    </recommendedName>
</protein>
<keyword evidence="6" id="KW-1015">Disulfide bond</keyword>
<reference evidence="8 9" key="1">
    <citation type="submission" date="2024-12" db="EMBL/GenBank/DDBJ databases">
        <title>The unique morphological basis and parallel evolutionary history of personate flowers in Penstemon.</title>
        <authorList>
            <person name="Depatie T.H."/>
            <person name="Wessinger C.A."/>
        </authorList>
    </citation>
    <scope>NUCLEOTIDE SEQUENCE [LARGE SCALE GENOMIC DNA]</scope>
    <source>
        <strain evidence="8">WTNN_2</strain>
        <tissue evidence="8">Leaf</tissue>
    </source>
</reference>
<evidence type="ECO:0000256" key="7">
    <source>
        <dbReference type="RuleBase" id="RU367102"/>
    </source>
</evidence>
<evidence type="ECO:0000256" key="6">
    <source>
        <dbReference type="ARBA" id="ARBA00023157"/>
    </source>
</evidence>
<keyword evidence="5 7" id="KW-0732">Signal</keyword>
<gene>
    <name evidence="8" type="ORF">ACJIZ3_021331</name>
</gene>
<feature type="chain" id="PRO_5044525007" description="Epidermal patterning factor-like protein" evidence="7">
    <location>
        <begin position="29"/>
        <end position="103"/>
    </location>
</feature>
<sequence>MKKKGYYYYAIAILHLLSWAFATHHSAAERFQYVQSLPNNYYDAKNVKGYFGYDEERRIGSSPPKCEHKCGGCEPCVAIQVPTTTQYANYQPEAWKCDCLITS</sequence>
<name>A0ABD3SL42_9LAMI</name>
<dbReference type="AlphaFoldDB" id="A0ABD3SL42"/>
<feature type="signal peptide" evidence="7">
    <location>
        <begin position="1"/>
        <end position="28"/>
    </location>
</feature>
<comment type="subcellular location">
    <subcellularLocation>
        <location evidence="1 7">Secreted</location>
    </subcellularLocation>
</comment>
<evidence type="ECO:0000256" key="5">
    <source>
        <dbReference type="ARBA" id="ARBA00022729"/>
    </source>
</evidence>
<keyword evidence="9" id="KW-1185">Reference proteome</keyword>
<organism evidence="8 9">
    <name type="scientific">Penstemon smallii</name>
    <dbReference type="NCBI Taxonomy" id="265156"/>
    <lineage>
        <taxon>Eukaryota</taxon>
        <taxon>Viridiplantae</taxon>
        <taxon>Streptophyta</taxon>
        <taxon>Embryophyta</taxon>
        <taxon>Tracheophyta</taxon>
        <taxon>Spermatophyta</taxon>
        <taxon>Magnoliopsida</taxon>
        <taxon>eudicotyledons</taxon>
        <taxon>Gunneridae</taxon>
        <taxon>Pentapetalae</taxon>
        <taxon>asterids</taxon>
        <taxon>lamiids</taxon>
        <taxon>Lamiales</taxon>
        <taxon>Plantaginaceae</taxon>
        <taxon>Cheloneae</taxon>
        <taxon>Penstemon</taxon>
    </lineage>
</organism>
<proteinExistence type="inferred from homology"/>
<dbReference type="Pfam" id="PF17181">
    <property type="entry name" value="EPF"/>
    <property type="match status" value="1"/>
</dbReference>
<comment type="function">
    <text evidence="7">Controls stomatal patterning.</text>
</comment>
<comment type="similarity">
    <text evidence="2 7">Belongs to the plant cysteine rich small secretory peptide family. Epidermal patterning factor subfamily.</text>
</comment>
<evidence type="ECO:0000256" key="3">
    <source>
        <dbReference type="ARBA" id="ARBA00022473"/>
    </source>
</evidence>
<accession>A0ABD3SL42</accession>
<evidence type="ECO:0000313" key="8">
    <source>
        <dbReference type="EMBL" id="KAL3825302.1"/>
    </source>
</evidence>
<keyword evidence="3 7" id="KW-0217">Developmental protein</keyword>